<protein>
    <submittedName>
        <fullName evidence="2">Uncharacterized protein</fullName>
    </submittedName>
</protein>
<comment type="caution">
    <text evidence="2">The sequence shown here is derived from an EMBL/GenBank/DDBJ whole genome shotgun (WGS) entry which is preliminary data.</text>
</comment>
<feature type="compositionally biased region" description="Low complexity" evidence="1">
    <location>
        <begin position="7"/>
        <end position="17"/>
    </location>
</feature>
<feature type="compositionally biased region" description="Basic residues" evidence="1">
    <location>
        <begin position="24"/>
        <end position="45"/>
    </location>
</feature>
<evidence type="ECO:0000313" key="2">
    <source>
        <dbReference type="EMBL" id="KAF7062039.1"/>
    </source>
</evidence>
<feature type="non-terminal residue" evidence="2">
    <location>
        <position position="1"/>
    </location>
</feature>
<dbReference type="Proteomes" id="UP000815260">
    <property type="component" value="Chromosome 5A"/>
</dbReference>
<evidence type="ECO:0000256" key="1">
    <source>
        <dbReference type="SAM" id="MobiDB-lite"/>
    </source>
</evidence>
<proteinExistence type="predicted"/>
<accession>A0A9R1HAV1</accession>
<organism evidence="2">
    <name type="scientific">Triticum aestivum</name>
    <name type="common">Wheat</name>
    <dbReference type="NCBI Taxonomy" id="4565"/>
    <lineage>
        <taxon>Eukaryota</taxon>
        <taxon>Viridiplantae</taxon>
        <taxon>Streptophyta</taxon>
        <taxon>Embryophyta</taxon>
        <taxon>Tracheophyta</taxon>
        <taxon>Spermatophyta</taxon>
        <taxon>Magnoliopsida</taxon>
        <taxon>Liliopsida</taxon>
        <taxon>Poales</taxon>
        <taxon>Poaceae</taxon>
        <taxon>BOP clade</taxon>
        <taxon>Pooideae</taxon>
        <taxon>Triticodae</taxon>
        <taxon>Triticeae</taxon>
        <taxon>Triticinae</taxon>
        <taxon>Triticum</taxon>
    </lineage>
</organism>
<dbReference type="AlphaFoldDB" id="A0A9R1HAV1"/>
<gene>
    <name evidence="2" type="ORF">CFC21_068681</name>
</gene>
<dbReference type="EMBL" id="CM022223">
    <property type="protein sequence ID" value="KAF7062039.1"/>
    <property type="molecule type" value="Genomic_DNA"/>
</dbReference>
<reference evidence="2" key="1">
    <citation type="journal article" date="2017" name="Gigascience">
        <title>The first near-complete assembly of the hexaploid bread wheat genome, Triticum aestivum.</title>
        <authorList>
            <person name="Zimin A.V."/>
            <person name="Puiu D."/>
            <person name="Hall R."/>
            <person name="Kingan S."/>
            <person name="Clavijo B.J."/>
            <person name="Salzberg S.L."/>
        </authorList>
    </citation>
    <scope>NUCLEOTIDE SEQUENCE</scope>
    <source>
        <tissue evidence="2">Leaf</tissue>
    </source>
</reference>
<feature type="non-terminal residue" evidence="2">
    <location>
        <position position="45"/>
    </location>
</feature>
<feature type="region of interest" description="Disordered" evidence="1">
    <location>
        <begin position="1"/>
        <end position="45"/>
    </location>
</feature>
<name>A0A9R1HAV1_WHEAT</name>
<reference evidence="2" key="2">
    <citation type="submission" date="2020-03" db="EMBL/GenBank/DDBJ databases">
        <title>The second near-complete assembly of the hexaploid bread wheat (Triticum aestivum) genome.</title>
        <authorList>
            <person name="Zimin A.V."/>
            <person name="Puiu D."/>
            <person name="Shumante A."/>
            <person name="Alonge M."/>
            <person name="Salzberg S.L."/>
        </authorList>
    </citation>
    <scope>NUCLEOTIDE SEQUENCE</scope>
    <source>
        <tissue evidence="2">Leaf</tissue>
    </source>
</reference>
<sequence>GHGRVPGPGVPGHAPAHGQERRLLLRRPPRRARHRPAAHRAPPRP</sequence>